<dbReference type="AlphaFoldDB" id="A0AA41V3V7"/>
<reference evidence="7" key="1">
    <citation type="submission" date="2022-03" db="EMBL/GenBank/DDBJ databases">
        <title>A functionally conserved STORR gene fusion in Papaver species that diverged 16.8 million years ago.</title>
        <authorList>
            <person name="Catania T."/>
        </authorList>
    </citation>
    <scope>NUCLEOTIDE SEQUENCE</scope>
    <source>
        <strain evidence="7">S-191538</strain>
    </source>
</reference>
<dbReference type="PANTHER" id="PTHR46383">
    <property type="entry name" value="ASPARTATE AMINOTRANSFERASE"/>
    <property type="match status" value="1"/>
</dbReference>
<name>A0AA41V3V7_PAPNU</name>
<evidence type="ECO:0000313" key="8">
    <source>
        <dbReference type="Proteomes" id="UP001177140"/>
    </source>
</evidence>
<dbReference type="GO" id="GO:0030170">
    <property type="term" value="F:pyridoxal phosphate binding"/>
    <property type="evidence" value="ECO:0007669"/>
    <property type="project" value="InterPro"/>
</dbReference>
<dbReference type="GO" id="GO:0006520">
    <property type="term" value="P:amino acid metabolic process"/>
    <property type="evidence" value="ECO:0007669"/>
    <property type="project" value="InterPro"/>
</dbReference>
<dbReference type="Proteomes" id="UP001177140">
    <property type="component" value="Unassembled WGS sequence"/>
</dbReference>
<proteinExistence type="inferred from homology"/>
<keyword evidence="5" id="KW-0663">Pyridoxal phosphate</keyword>
<comment type="cofactor">
    <cofactor evidence="1">
        <name>pyridoxal 5'-phosphate</name>
        <dbReference type="ChEBI" id="CHEBI:597326"/>
    </cofactor>
</comment>
<evidence type="ECO:0000256" key="2">
    <source>
        <dbReference type="ARBA" id="ARBA00007441"/>
    </source>
</evidence>
<comment type="caution">
    <text evidence="7">The sequence shown here is derived from an EMBL/GenBank/DDBJ whole genome shotgun (WGS) entry which is preliminary data.</text>
</comment>
<dbReference type="EMBL" id="JAJJMA010136261">
    <property type="protein sequence ID" value="MCL7033590.1"/>
    <property type="molecule type" value="Genomic_DNA"/>
</dbReference>
<organism evidence="7 8">
    <name type="scientific">Papaver nudicaule</name>
    <name type="common">Iceland poppy</name>
    <dbReference type="NCBI Taxonomy" id="74823"/>
    <lineage>
        <taxon>Eukaryota</taxon>
        <taxon>Viridiplantae</taxon>
        <taxon>Streptophyta</taxon>
        <taxon>Embryophyta</taxon>
        <taxon>Tracheophyta</taxon>
        <taxon>Spermatophyta</taxon>
        <taxon>Magnoliopsida</taxon>
        <taxon>Ranunculales</taxon>
        <taxon>Papaveraceae</taxon>
        <taxon>Papaveroideae</taxon>
        <taxon>Papaver</taxon>
    </lineage>
</organism>
<evidence type="ECO:0000256" key="5">
    <source>
        <dbReference type="ARBA" id="ARBA00022898"/>
    </source>
</evidence>
<dbReference type="InterPro" id="IPR004839">
    <property type="entry name" value="Aminotransferase_I/II_large"/>
</dbReference>
<evidence type="ECO:0000256" key="4">
    <source>
        <dbReference type="ARBA" id="ARBA00022679"/>
    </source>
</evidence>
<keyword evidence="4" id="KW-0808">Transferase</keyword>
<dbReference type="PANTHER" id="PTHR46383:SF5">
    <property type="entry name" value="AMINOTRANSFERASE CLASS I_CLASSII DOMAIN-CONTAINING PROTEIN"/>
    <property type="match status" value="1"/>
</dbReference>
<dbReference type="InterPro" id="IPR015421">
    <property type="entry name" value="PyrdxlP-dep_Trfase_major"/>
</dbReference>
<evidence type="ECO:0000256" key="1">
    <source>
        <dbReference type="ARBA" id="ARBA00001933"/>
    </source>
</evidence>
<keyword evidence="8" id="KW-1185">Reference proteome</keyword>
<dbReference type="InterPro" id="IPR004838">
    <property type="entry name" value="NHTrfase_class1_PyrdxlP-BS"/>
</dbReference>
<evidence type="ECO:0000256" key="3">
    <source>
        <dbReference type="ARBA" id="ARBA00022576"/>
    </source>
</evidence>
<gene>
    <name evidence="7" type="ORF">MKW94_018216</name>
</gene>
<evidence type="ECO:0000259" key="6">
    <source>
        <dbReference type="Pfam" id="PF00155"/>
    </source>
</evidence>
<sequence length="393" mass="43327">MGTYMKLAKRVLETESPVMVQIQEIFRGCKGAVSLAQGVVYWQPPEEALEKVKQIVDEPLTSRYGGDEGLPALREALTKKLQEENKLYKSSVMVTAGANQAFVNLVLALCDAGDRVVMFAPYYFNSYMSFQMTGITDILVGPGDPKTLQPDADWLEKILSTEPVPKLVNVVNPGNPSGTYIPEPLLKRISDLCKRAGSWLVVDNTYEYFMYDGLKHTCIEGDHILNVFSFSKAYGMMGWRVGYIAYPTEAEGLAEQLLKVQDNIPICAPIVSQRLALFSLETGSDWVRNRVKDLVKNREILLDALSPLGEGAVKGGEGAIYLWAKLPDKYQDDFEVVRWLAKKHGVVLIPGSASGGPGCVRVSFGGLKDGDCEFAASRLKKGLEELVKDGMVQ</sequence>
<accession>A0AA41V3V7</accession>
<dbReference type="PROSITE" id="PS00105">
    <property type="entry name" value="AA_TRANSFER_CLASS_1"/>
    <property type="match status" value="1"/>
</dbReference>
<dbReference type="Pfam" id="PF00155">
    <property type="entry name" value="Aminotran_1_2"/>
    <property type="match status" value="1"/>
</dbReference>
<evidence type="ECO:0000313" key="7">
    <source>
        <dbReference type="EMBL" id="MCL7033590.1"/>
    </source>
</evidence>
<keyword evidence="3" id="KW-0032">Aminotransferase</keyword>
<dbReference type="CDD" id="cd00609">
    <property type="entry name" value="AAT_like"/>
    <property type="match status" value="1"/>
</dbReference>
<feature type="domain" description="Aminotransferase class I/classII large" evidence="6">
    <location>
        <begin position="33"/>
        <end position="379"/>
    </location>
</feature>
<comment type="similarity">
    <text evidence="2">Belongs to the class-I pyridoxal-phosphate-dependent aminotransferase family.</text>
</comment>
<dbReference type="GO" id="GO:0008483">
    <property type="term" value="F:transaminase activity"/>
    <property type="evidence" value="ECO:0007669"/>
    <property type="project" value="UniProtKB-KW"/>
</dbReference>
<dbReference type="InterPro" id="IPR050596">
    <property type="entry name" value="AspAT/PAT-like"/>
</dbReference>
<dbReference type="InterPro" id="IPR015424">
    <property type="entry name" value="PyrdxlP-dep_Trfase"/>
</dbReference>
<dbReference type="Gene3D" id="3.40.640.10">
    <property type="entry name" value="Type I PLP-dependent aspartate aminotransferase-like (Major domain)"/>
    <property type="match status" value="1"/>
</dbReference>
<protein>
    <recommendedName>
        <fullName evidence="6">Aminotransferase class I/classII large domain-containing protein</fullName>
    </recommendedName>
</protein>
<dbReference type="SUPFAM" id="SSF53383">
    <property type="entry name" value="PLP-dependent transferases"/>
    <property type="match status" value="1"/>
</dbReference>